<dbReference type="EMBL" id="RQER01000004">
    <property type="protein sequence ID" value="TGK02622.1"/>
    <property type="molecule type" value="Genomic_DNA"/>
</dbReference>
<gene>
    <name evidence="1" type="ORF">EHO57_04635</name>
    <name evidence="2" type="ORF">EHQ53_13475</name>
</gene>
<accession>A0A5F1ZTJ9</accession>
<name>A0A5F1ZTJ9_9LEPT</name>
<dbReference type="Proteomes" id="UP000297946">
    <property type="component" value="Unassembled WGS sequence"/>
</dbReference>
<comment type="caution">
    <text evidence="1">The sequence shown here is derived from an EMBL/GenBank/DDBJ whole genome shotgun (WGS) entry which is preliminary data.</text>
</comment>
<organism evidence="1 4">
    <name type="scientific">Leptospira langatensis</name>
    <dbReference type="NCBI Taxonomy" id="2484983"/>
    <lineage>
        <taxon>Bacteria</taxon>
        <taxon>Pseudomonadati</taxon>
        <taxon>Spirochaetota</taxon>
        <taxon>Spirochaetia</taxon>
        <taxon>Leptospirales</taxon>
        <taxon>Leptospiraceae</taxon>
        <taxon>Leptospira</taxon>
    </lineage>
</organism>
<evidence type="ECO:0000313" key="4">
    <source>
        <dbReference type="Proteomes" id="UP000297946"/>
    </source>
</evidence>
<evidence type="ECO:0000313" key="3">
    <source>
        <dbReference type="Proteomes" id="UP000297273"/>
    </source>
</evidence>
<dbReference type="OrthoDB" id="312030at2"/>
<dbReference type="Proteomes" id="UP000297273">
    <property type="component" value="Unassembled WGS sequence"/>
</dbReference>
<reference evidence="2" key="1">
    <citation type="submission" date="2018-10" db="EMBL/GenBank/DDBJ databases">
        <authorList>
            <person name="Vincent A.T."/>
            <person name="Schiettekatte O."/>
            <person name="Bourhy P."/>
            <person name="Veyrier F.J."/>
            <person name="Picardeau M."/>
        </authorList>
    </citation>
    <scope>NUCLEOTIDE SEQUENCE</scope>
    <source>
        <strain evidence="2">201702690</strain>
    </source>
</reference>
<dbReference type="RefSeq" id="WP_135646290.1">
    <property type="nucleotide sequence ID" value="NZ_RQER01000004.1"/>
</dbReference>
<dbReference type="AlphaFoldDB" id="A0A5F1ZTJ9"/>
<sequence length="831" mass="93180">MSFTVYPYYLDQNYLPVYLYTDTGRIATDFIAAFPELDGVGGMSVANLKTDLIDKVAANFRPSYFLSVALKYYKNTQNIDDLPAGDDASKLNFADFNAEANPCTFTINSGAAPLTDLEKAQLDYIFGFTDRLMNFFSFEFSCDDTEILDTQGNQVLGNLSILGMQTSYNLFQLPNAEIASFKDRLTQYVNFANMKGIVFGNQIYRNLFYSGISQGIWYPIAGNKVLDKYNIKNLIRYNNQSDATKGLLLLRWLYGAVADYDTLLAIATQIQLSPNLDPKTFIPANIDIGTLSKKISIDLVNKTPYYWVDQNNVLAAVLGRFIPSLGGGGVGGRGRADNVDENDFIWSGNEIIGYAIGLPLNKQNAILLFSDDHGFSAANTPFFASKSRENLIDAEDKKLYGVIKNKPTPNIDKPLSAHRPIFYFKKFKGGDTKRKNLPRDGYPPPRNFNSPLKNFKFIEDDKNPLRLPDKKMKGSEVKAGTTGVTLNHQQSMERENAGTVMGKFLYNKKFKKDDSGDNVKTEYNAYFAANYQTDPSSSLPATDFTNYVAQKDPNLKSKVLDIYPKATPYLKQMVVPKGGANALRVVTDQEWCHLYGHGDGGPDIAENFVSGSKHCNTEQLAIETGQRKRKIDGLTAKITAYMLPARTVWYSGSSSEDSQDAKVDPANLKEFPLPLAHVIRYKVYKDKNLVFEHWYDAQSQSFDYNEFLILEEFVDYTTSVMGDPSKYEYNASLISRFLERLFRDCAKVDPPIDCSNATFTSFKAFPAGYKAAKQGKKADPNAIKTYVTTAPGKTIYDQFKFDDNETKMILSDKIPEPINATFQKLIKKLNA</sequence>
<keyword evidence="3" id="KW-1185">Reference proteome</keyword>
<evidence type="ECO:0000313" key="1">
    <source>
        <dbReference type="EMBL" id="TGK02622.1"/>
    </source>
</evidence>
<proteinExistence type="predicted"/>
<evidence type="ECO:0000313" key="2">
    <source>
        <dbReference type="EMBL" id="TGL40176.1"/>
    </source>
</evidence>
<protein>
    <submittedName>
        <fullName evidence="1">Uncharacterized protein</fullName>
    </submittedName>
</protein>
<reference evidence="1 4" key="2">
    <citation type="journal article" date="2019" name="PLoS Negl. Trop. Dis.">
        <title>Revisiting the worldwide diversity of Leptospira species in the environment.</title>
        <authorList>
            <person name="Vincent A.T."/>
            <person name="Schiettekatte O."/>
            <person name="Bourhy P."/>
            <person name="Veyrier F.J."/>
            <person name="Picardeau M."/>
        </authorList>
    </citation>
    <scope>NUCLEOTIDE SEQUENCE [LARGE SCALE GENOMIC DNA]</scope>
    <source>
        <strain evidence="2">201702690</strain>
        <strain evidence="1 4">SSW18</strain>
    </source>
</reference>
<dbReference type="EMBL" id="RQGC01000008">
    <property type="protein sequence ID" value="TGL40176.1"/>
    <property type="molecule type" value="Genomic_DNA"/>
</dbReference>